<keyword evidence="3" id="KW-1185">Reference proteome</keyword>
<feature type="compositionally biased region" description="Basic and acidic residues" evidence="1">
    <location>
        <begin position="83"/>
        <end position="98"/>
    </location>
</feature>
<feature type="compositionally biased region" description="Polar residues" evidence="1">
    <location>
        <begin position="638"/>
        <end position="662"/>
    </location>
</feature>
<feature type="compositionally biased region" description="Polar residues" evidence="1">
    <location>
        <begin position="1"/>
        <end position="19"/>
    </location>
</feature>
<name>A0A8R2R8K9_BOMMO</name>
<feature type="compositionally biased region" description="Basic residues" evidence="1">
    <location>
        <begin position="591"/>
        <end position="608"/>
    </location>
</feature>
<dbReference type="Proteomes" id="UP000005204">
    <property type="component" value="Unassembled WGS sequence"/>
</dbReference>
<feature type="region of interest" description="Disordered" evidence="1">
    <location>
        <begin position="1"/>
        <end position="196"/>
    </location>
</feature>
<dbReference type="AlphaFoldDB" id="A0A8R2R8K9"/>
<reference evidence="3" key="1">
    <citation type="journal article" date="2008" name="Insect Biochem. Mol. Biol.">
        <title>The genome of a lepidopteran model insect, the silkworm Bombyx mori.</title>
        <authorList>
            <consortium name="International Silkworm Genome Consortium"/>
        </authorList>
    </citation>
    <scope>NUCLEOTIDE SEQUENCE [LARGE SCALE GENOMIC DNA]</scope>
    <source>
        <strain evidence="3">p50T</strain>
    </source>
</reference>
<feature type="region of interest" description="Disordered" evidence="1">
    <location>
        <begin position="485"/>
        <end position="533"/>
    </location>
</feature>
<feature type="region of interest" description="Disordered" evidence="1">
    <location>
        <begin position="223"/>
        <end position="252"/>
    </location>
</feature>
<feature type="compositionally biased region" description="Polar residues" evidence="1">
    <location>
        <begin position="228"/>
        <end position="239"/>
    </location>
</feature>
<feature type="region of interest" description="Disordered" evidence="1">
    <location>
        <begin position="547"/>
        <end position="681"/>
    </location>
</feature>
<sequence length="731" mass="77723">MSRGNSPPNISTPGPSQLGRQAMPELRPTPTPAVRMAPMGPRLDSSSGSSAAAKGFPRIGPVESTFPSSTDPSGPSRPRKKARSESDRGSSGDQDKRPRIGPSSRSEGEESVTTSTDHSSTESITPSSSRSTSPSGSPISVQPVPKPRAPARTGIAPRQLRTPPHSPSPTLSPIPVDSTRGAPALSGTAGNLDSTRYMDLESTRPRHAPMPNPIPSTSYAAMAARPSIPSTQRTSQSSHVPPPRPKGRAQEELRRHPPIMVEALPNWSRHMAAIRERLGRAPSARPFGAGFRFLPTSVEEYRAVQAYLSEASARDSTIKWYCYALTGEIPTKVAVRGLPADTDAAEITDALKELGFPARHARCIRSQRERPGCVFHVALDHLSKDDLARLYAVNELLYLPGVTVEGWRPTRGPAQCHRCQAFGHASHNCHRAVRCVRCAGEHVVADCPRPRDGPFSCANCGKDHAAVDRRCPVYRKKARMMGVTVPPPAPTVPRPGNTALPAVAPIPKGKGKGKGKSSQPQPPPLSLPIPPAVSVEANPSAATLMAEANAPRRGIPIPTPRGSRAAIRPPHSESSAPARAGTQALTISGPKTKKNRLKKLKKKQKKRAQRDAVVSAPAAPAPAISTTMEVDVNPPIDPTSQPISQSETTPLPQAQPAISGTSQPPLPPRPQRERRSGRQASQPAGFAAWLLALWENLAEVISGVIREIASGASPVGAILSGFYQLIARLNG</sequence>
<evidence type="ECO:0000313" key="3">
    <source>
        <dbReference type="Proteomes" id="UP000005204"/>
    </source>
</evidence>
<proteinExistence type="predicted"/>
<feature type="compositionally biased region" description="Low complexity" evidence="1">
    <location>
        <begin position="551"/>
        <end position="564"/>
    </location>
</feature>
<dbReference type="EnsemblMetazoa" id="XM_038020077.1">
    <property type="protein sequence ID" value="XP_037876005.1"/>
    <property type="gene ID" value="LOC119630496"/>
</dbReference>
<evidence type="ECO:0008006" key="4">
    <source>
        <dbReference type="Google" id="ProtNLM"/>
    </source>
</evidence>
<accession>A0A8R2R8K9</accession>
<reference evidence="2" key="2">
    <citation type="submission" date="2022-06" db="UniProtKB">
        <authorList>
            <consortium name="EnsemblMetazoa"/>
        </authorList>
    </citation>
    <scope>IDENTIFICATION</scope>
    <source>
        <strain evidence="2">p50T (Dazao)</strain>
    </source>
</reference>
<evidence type="ECO:0000313" key="2">
    <source>
        <dbReference type="EnsemblMetazoa" id="XP_037876005.1"/>
    </source>
</evidence>
<feature type="compositionally biased region" description="Low complexity" evidence="1">
    <location>
        <begin position="121"/>
        <end position="140"/>
    </location>
</feature>
<feature type="compositionally biased region" description="Pro residues" evidence="1">
    <location>
        <begin position="520"/>
        <end position="531"/>
    </location>
</feature>
<evidence type="ECO:0000256" key="1">
    <source>
        <dbReference type="SAM" id="MobiDB-lite"/>
    </source>
</evidence>
<organism evidence="2 3">
    <name type="scientific">Bombyx mori</name>
    <name type="common">Silk moth</name>
    <dbReference type="NCBI Taxonomy" id="7091"/>
    <lineage>
        <taxon>Eukaryota</taxon>
        <taxon>Metazoa</taxon>
        <taxon>Ecdysozoa</taxon>
        <taxon>Arthropoda</taxon>
        <taxon>Hexapoda</taxon>
        <taxon>Insecta</taxon>
        <taxon>Pterygota</taxon>
        <taxon>Neoptera</taxon>
        <taxon>Endopterygota</taxon>
        <taxon>Lepidoptera</taxon>
        <taxon>Glossata</taxon>
        <taxon>Ditrysia</taxon>
        <taxon>Bombycoidea</taxon>
        <taxon>Bombycidae</taxon>
        <taxon>Bombycinae</taxon>
        <taxon>Bombyx</taxon>
    </lineage>
</organism>
<protein>
    <recommendedName>
        <fullName evidence="4">Gag-like protein</fullName>
    </recommendedName>
</protein>